<dbReference type="CDD" id="cd15055">
    <property type="entry name" value="7tmA_TAARs"/>
    <property type="match status" value="1"/>
</dbReference>
<reference evidence="12" key="3">
    <citation type="submission" date="2025-08" db="UniProtKB">
        <authorList>
            <consortium name="Ensembl"/>
        </authorList>
    </citation>
    <scope>IDENTIFICATION</scope>
</reference>
<feature type="transmembrane region" description="Helical" evidence="10">
    <location>
        <begin position="133"/>
        <end position="154"/>
    </location>
</feature>
<keyword evidence="3 9" id="KW-0812">Transmembrane</keyword>
<keyword evidence="13" id="KW-1185">Reference proteome</keyword>
<dbReference type="GO" id="GO:0001594">
    <property type="term" value="F:trace-amine receptor activity"/>
    <property type="evidence" value="ECO:0007669"/>
    <property type="project" value="TreeGrafter"/>
</dbReference>
<reference evidence="13" key="1">
    <citation type="submission" date="2013-03" db="EMBL/GenBank/DDBJ databases">
        <authorList>
            <person name="Jeffery W."/>
            <person name="Warren W."/>
            <person name="Wilson R.K."/>
        </authorList>
    </citation>
    <scope>NUCLEOTIDE SEQUENCE</scope>
    <source>
        <strain evidence="13">female</strain>
    </source>
</reference>
<evidence type="ECO:0000256" key="6">
    <source>
        <dbReference type="ARBA" id="ARBA00023136"/>
    </source>
</evidence>
<feature type="transmembrane region" description="Helical" evidence="10">
    <location>
        <begin position="264"/>
        <end position="284"/>
    </location>
</feature>
<keyword evidence="4 10" id="KW-1133">Transmembrane helix</keyword>
<evidence type="ECO:0000256" key="10">
    <source>
        <dbReference type="SAM" id="Phobius"/>
    </source>
</evidence>
<evidence type="ECO:0000256" key="5">
    <source>
        <dbReference type="ARBA" id="ARBA00023040"/>
    </source>
</evidence>
<dbReference type="InterPro" id="IPR017452">
    <property type="entry name" value="GPCR_Rhodpsn_7TM"/>
</dbReference>
<feature type="transmembrane region" description="Helical" evidence="10">
    <location>
        <begin position="53"/>
        <end position="79"/>
    </location>
</feature>
<dbReference type="PROSITE" id="PS00237">
    <property type="entry name" value="G_PROTEIN_RECEP_F1_1"/>
    <property type="match status" value="1"/>
</dbReference>
<keyword evidence="6 10" id="KW-0472">Membrane</keyword>
<dbReference type="AlphaFoldDB" id="A0A3B1JE99"/>
<organism evidence="12 13">
    <name type="scientific">Astyanax mexicanus</name>
    <name type="common">Blind cave fish</name>
    <name type="synonym">Astyanax fasciatus mexicanus</name>
    <dbReference type="NCBI Taxonomy" id="7994"/>
    <lineage>
        <taxon>Eukaryota</taxon>
        <taxon>Metazoa</taxon>
        <taxon>Chordata</taxon>
        <taxon>Craniata</taxon>
        <taxon>Vertebrata</taxon>
        <taxon>Euteleostomi</taxon>
        <taxon>Actinopterygii</taxon>
        <taxon>Neopterygii</taxon>
        <taxon>Teleostei</taxon>
        <taxon>Ostariophysi</taxon>
        <taxon>Characiformes</taxon>
        <taxon>Characoidei</taxon>
        <taxon>Acestrorhamphidae</taxon>
        <taxon>Acestrorhamphinae</taxon>
        <taxon>Astyanax</taxon>
    </lineage>
</organism>
<dbReference type="Proteomes" id="UP000018467">
    <property type="component" value="Unassembled WGS sequence"/>
</dbReference>
<evidence type="ECO:0000259" key="11">
    <source>
        <dbReference type="PROSITE" id="PS50262"/>
    </source>
</evidence>
<keyword evidence="2" id="KW-1003">Cell membrane</keyword>
<feature type="transmembrane region" description="Helical" evidence="10">
    <location>
        <begin position="91"/>
        <end position="113"/>
    </location>
</feature>
<keyword evidence="5 9" id="KW-0297">G-protein coupled receptor</keyword>
<evidence type="ECO:0000256" key="3">
    <source>
        <dbReference type="ARBA" id="ARBA00022692"/>
    </source>
</evidence>
<comment type="similarity">
    <text evidence="9">Belongs to the G-protein coupled receptor 1 family.</text>
</comment>
<evidence type="ECO:0000313" key="13">
    <source>
        <dbReference type="Proteomes" id="UP000018467"/>
    </source>
</evidence>
<sequence length="370" mass="41892">MGIKKSGNTALSIHLINLHLFIMDKSYSLNFTVQYCFPGNNASCRKQVRSDPAYIFLFIFLSCISVCTVILNLLVIISISHFKQLHTPTNLLILSLAAADLLVGLFGMPMKIIQLKDSCWYFGDTACSVSEIIISYAMTSSLYNLVLIAVDRYIAVSDPLHYPTRITVFLSWYFSLLYIIIIFYFNDHLLQSQIITSCYGECVVIFKYSWVIVDLVVSFLAPCSVILILYSIIFNAAKRQAKAVRAVRLALKKHRSSNTSEIKAAKTLGLVIFVYLACWIPFYICSLSIESMTTSSIVWTVFGWLVYINSSLNPLMYAIFYPWFRTSVNFIVSCRIFVPSSSMFNLLVSGNEVRALCNDQPILPWYGESS</sequence>
<protein>
    <recommendedName>
        <fullName evidence="11">G-protein coupled receptors family 1 profile domain-containing protein</fullName>
    </recommendedName>
</protein>
<dbReference type="PROSITE" id="PS50262">
    <property type="entry name" value="G_PROTEIN_RECEP_F1_2"/>
    <property type="match status" value="1"/>
</dbReference>
<dbReference type="InterPro" id="IPR050569">
    <property type="entry name" value="TAAR"/>
</dbReference>
<comment type="subcellular location">
    <subcellularLocation>
        <location evidence="1">Cell membrane</location>
        <topology evidence="1">Multi-pass membrane protein</topology>
    </subcellularLocation>
</comment>
<evidence type="ECO:0000313" key="12">
    <source>
        <dbReference type="Ensembl" id="ENSAMXP00000040096.1"/>
    </source>
</evidence>
<feature type="transmembrane region" description="Helical" evidence="10">
    <location>
        <begin position="296"/>
        <end position="320"/>
    </location>
</feature>
<accession>A0A3B1JE99</accession>
<dbReference type="Pfam" id="PF00001">
    <property type="entry name" value="7tm_1"/>
    <property type="match status" value="1"/>
</dbReference>
<dbReference type="Ensembl" id="ENSAMXT00000047330.1">
    <property type="protein sequence ID" value="ENSAMXP00000040096.1"/>
    <property type="gene ID" value="ENSAMXG00000029272.1"/>
</dbReference>
<keyword evidence="7 9" id="KW-0675">Receptor</keyword>
<dbReference type="SMART" id="SM01381">
    <property type="entry name" value="7TM_GPCR_Srsx"/>
    <property type="match status" value="1"/>
</dbReference>
<dbReference type="PANTHER" id="PTHR24249">
    <property type="entry name" value="HISTAMINE RECEPTOR-RELATED G-PROTEIN COUPLED RECEPTOR"/>
    <property type="match status" value="1"/>
</dbReference>
<dbReference type="SUPFAM" id="SSF81321">
    <property type="entry name" value="Family A G protein-coupled receptor-like"/>
    <property type="match status" value="1"/>
</dbReference>
<name>A0A3B1JE99_ASTMX</name>
<dbReference type="PANTHER" id="PTHR24249:SF381">
    <property type="entry name" value="TRACE AMINE ASSOCIATED RECEPTOR 19P-RELATED"/>
    <property type="match status" value="1"/>
</dbReference>
<dbReference type="InterPro" id="IPR000276">
    <property type="entry name" value="GPCR_Rhodpsn"/>
</dbReference>
<dbReference type="GeneTree" id="ENSGT01050000244823"/>
<dbReference type="PRINTS" id="PR00237">
    <property type="entry name" value="GPCRRHODOPSN"/>
</dbReference>
<evidence type="ECO:0000256" key="8">
    <source>
        <dbReference type="ARBA" id="ARBA00023224"/>
    </source>
</evidence>
<dbReference type="GO" id="GO:0005886">
    <property type="term" value="C:plasma membrane"/>
    <property type="evidence" value="ECO:0007669"/>
    <property type="project" value="UniProtKB-SubCell"/>
</dbReference>
<dbReference type="Gene3D" id="1.20.1070.10">
    <property type="entry name" value="Rhodopsin 7-helix transmembrane proteins"/>
    <property type="match status" value="1"/>
</dbReference>
<evidence type="ECO:0000256" key="7">
    <source>
        <dbReference type="ARBA" id="ARBA00023170"/>
    </source>
</evidence>
<reference evidence="13" key="2">
    <citation type="journal article" date="2014" name="Nat. Commun.">
        <title>The cavefish genome reveals candidate genes for eye loss.</title>
        <authorList>
            <person name="McGaugh S.E."/>
            <person name="Gross J.B."/>
            <person name="Aken B."/>
            <person name="Blin M."/>
            <person name="Borowsky R."/>
            <person name="Chalopin D."/>
            <person name="Hinaux H."/>
            <person name="Jeffery W.R."/>
            <person name="Keene A."/>
            <person name="Ma L."/>
            <person name="Minx P."/>
            <person name="Murphy D."/>
            <person name="O'Quin K.E."/>
            <person name="Retaux S."/>
            <person name="Rohner N."/>
            <person name="Searle S.M."/>
            <person name="Stahl B.A."/>
            <person name="Tabin C."/>
            <person name="Volff J.N."/>
            <person name="Yoshizawa M."/>
            <person name="Warren W.C."/>
        </authorList>
    </citation>
    <scope>NUCLEOTIDE SEQUENCE [LARGE SCALE GENOMIC DNA]</scope>
    <source>
        <strain evidence="13">female</strain>
    </source>
</reference>
<evidence type="ECO:0000256" key="9">
    <source>
        <dbReference type="RuleBase" id="RU000688"/>
    </source>
</evidence>
<dbReference type="FunCoup" id="A0A3B1JE99">
    <property type="interactions" value="13"/>
</dbReference>
<dbReference type="Bgee" id="ENSAMXG00000029272">
    <property type="expression patterns" value="Expressed in olfactory epithelium"/>
</dbReference>
<proteinExistence type="inferred from homology"/>
<feature type="transmembrane region" description="Helical" evidence="10">
    <location>
        <begin position="205"/>
        <end position="233"/>
    </location>
</feature>
<dbReference type="InParanoid" id="A0A3B1JE99"/>
<feature type="domain" description="G-protein coupled receptors family 1 profile" evidence="11">
    <location>
        <begin position="71"/>
        <end position="317"/>
    </location>
</feature>
<evidence type="ECO:0000256" key="1">
    <source>
        <dbReference type="ARBA" id="ARBA00004651"/>
    </source>
</evidence>
<evidence type="ECO:0000256" key="2">
    <source>
        <dbReference type="ARBA" id="ARBA00022475"/>
    </source>
</evidence>
<keyword evidence="8 9" id="KW-0807">Transducer</keyword>
<evidence type="ECO:0000256" key="4">
    <source>
        <dbReference type="ARBA" id="ARBA00022989"/>
    </source>
</evidence>
<feature type="transmembrane region" description="Helical" evidence="10">
    <location>
        <begin position="166"/>
        <end position="185"/>
    </location>
</feature>
<reference evidence="12" key="4">
    <citation type="submission" date="2025-09" db="UniProtKB">
        <authorList>
            <consortium name="Ensembl"/>
        </authorList>
    </citation>
    <scope>IDENTIFICATION</scope>
</reference>